<dbReference type="STRING" id="3076.A0A2P6TBI1"/>
<dbReference type="InterPro" id="IPR002110">
    <property type="entry name" value="Ankyrin_rpt"/>
</dbReference>
<dbReference type="SMART" id="SM00248">
    <property type="entry name" value="ANK"/>
    <property type="match status" value="4"/>
</dbReference>
<dbReference type="Proteomes" id="UP000239899">
    <property type="component" value="Unassembled WGS sequence"/>
</dbReference>
<keyword evidence="5" id="KW-1185">Reference proteome</keyword>
<dbReference type="OrthoDB" id="545369at2759"/>
<dbReference type="AlphaFoldDB" id="A0A2P6TBI1"/>
<dbReference type="SUPFAM" id="SSF48403">
    <property type="entry name" value="Ankyrin repeat"/>
    <property type="match status" value="1"/>
</dbReference>
<evidence type="ECO:0000313" key="5">
    <source>
        <dbReference type="Proteomes" id="UP000239899"/>
    </source>
</evidence>
<gene>
    <name evidence="4" type="ORF">C2E21_9438</name>
</gene>
<keyword evidence="2 3" id="KW-0040">ANK repeat</keyword>
<dbReference type="Pfam" id="PF12796">
    <property type="entry name" value="Ank_2"/>
    <property type="match status" value="1"/>
</dbReference>
<dbReference type="PANTHER" id="PTHR24186:SF38">
    <property type="entry name" value="ANKYRIN REPEAT FAMILY PROTEIN"/>
    <property type="match status" value="1"/>
</dbReference>
<reference evidence="4 5" key="1">
    <citation type="journal article" date="2018" name="Plant J.">
        <title>Genome sequences of Chlorella sorokiniana UTEX 1602 and Micractinium conductrix SAG 241.80: implications to maltose excretion by a green alga.</title>
        <authorList>
            <person name="Arriola M.B."/>
            <person name="Velmurugan N."/>
            <person name="Zhang Y."/>
            <person name="Plunkett M.H."/>
            <person name="Hondzo H."/>
            <person name="Barney B.M."/>
        </authorList>
    </citation>
    <scope>NUCLEOTIDE SEQUENCE [LARGE SCALE GENOMIC DNA]</scope>
    <source>
        <strain evidence="5">UTEX 1602</strain>
    </source>
</reference>
<keyword evidence="1" id="KW-0677">Repeat</keyword>
<dbReference type="PANTHER" id="PTHR24186">
    <property type="entry name" value="PROTEIN PHOSPHATASE 1 REGULATORY SUBUNIT"/>
    <property type="match status" value="1"/>
</dbReference>
<dbReference type="EMBL" id="LHPG02000027">
    <property type="protein sequence ID" value="PRW05896.1"/>
    <property type="molecule type" value="Genomic_DNA"/>
</dbReference>
<proteinExistence type="predicted"/>
<organism evidence="4 5">
    <name type="scientific">Chlorella sorokiniana</name>
    <name type="common">Freshwater green alga</name>
    <dbReference type="NCBI Taxonomy" id="3076"/>
    <lineage>
        <taxon>Eukaryota</taxon>
        <taxon>Viridiplantae</taxon>
        <taxon>Chlorophyta</taxon>
        <taxon>core chlorophytes</taxon>
        <taxon>Trebouxiophyceae</taxon>
        <taxon>Chlorellales</taxon>
        <taxon>Chlorellaceae</taxon>
        <taxon>Chlorella clade</taxon>
        <taxon>Chlorella</taxon>
    </lineage>
</organism>
<feature type="repeat" description="ANK" evidence="3">
    <location>
        <begin position="244"/>
        <end position="269"/>
    </location>
</feature>
<dbReference type="InterPro" id="IPR036770">
    <property type="entry name" value="Ankyrin_rpt-contain_sf"/>
</dbReference>
<evidence type="ECO:0000313" key="4">
    <source>
        <dbReference type="EMBL" id="PRW05896.1"/>
    </source>
</evidence>
<accession>A0A2P6TBI1</accession>
<dbReference type="PROSITE" id="PS50088">
    <property type="entry name" value="ANK_REPEAT"/>
    <property type="match status" value="1"/>
</dbReference>
<name>A0A2P6TBI1_CHLSO</name>
<protein>
    <submittedName>
        <fullName evidence="4">Ankyrin repeat PH and SEC7 domain containing</fullName>
    </submittedName>
</protein>
<evidence type="ECO:0000256" key="2">
    <source>
        <dbReference type="ARBA" id="ARBA00023043"/>
    </source>
</evidence>
<comment type="caution">
    <text evidence="4">The sequence shown here is derived from an EMBL/GenBank/DDBJ whole genome shotgun (WGS) entry which is preliminary data.</text>
</comment>
<evidence type="ECO:0000256" key="3">
    <source>
        <dbReference type="PROSITE-ProRule" id="PRU00023"/>
    </source>
</evidence>
<dbReference type="PROSITE" id="PS50297">
    <property type="entry name" value="ANK_REP_REGION"/>
    <property type="match status" value="1"/>
</dbReference>
<dbReference type="GO" id="GO:0005886">
    <property type="term" value="C:plasma membrane"/>
    <property type="evidence" value="ECO:0007669"/>
    <property type="project" value="TreeGrafter"/>
</dbReference>
<evidence type="ECO:0000256" key="1">
    <source>
        <dbReference type="ARBA" id="ARBA00022737"/>
    </source>
</evidence>
<dbReference type="Gene3D" id="1.25.40.20">
    <property type="entry name" value="Ankyrin repeat-containing domain"/>
    <property type="match status" value="2"/>
</dbReference>
<sequence>MAFLGMMQDVNEHGGKVVFPFGGAVYEVHLPATDFDGEQGRYFVRKEAATVLQCLTSRVMLEQQRALAAAGLTGVPGIDLPPFLSELHGSFADLVQQLQECVHWRREEQLDGDAAAALLLAAASLGHLSAAQHLMLFDPRASYGKGSADGEPAHAAAAQPDGGPVLKLLLAAAPGLERSTTVHPDPYSHWTLMHSAARGGNVDAIRLLLQLAPQLASTASDFGHMPLLLLLAAAPETAAVADRRGMLPMHWAAADGKADIIGVLIDAGAPGLEIASEDGELPLHLAANEKHEATVHVLLAAHPAAALVRDSDGRLPLQLALRRLGAQPPGQIDAARALLPASGLSATQLLDVLAAVPARTQPLVQPLYASLAVHSALTTEQWQRVPAPCRNLGAALPAVLVRSEAEAALLVAHLPPADAEGLRIAAVSLHRVQRSLQLEVPAPLVGRMLALALTDHKTSAPSSRSLHLHPAVMAYQGLIQDLEGHALKVVFPFGGTVHEVLLPPVFDEEHPLKFPHRPDSEEAGIRLREEAGTVLQCLTWHGRRWSSSALWPLLALRAACAWTCLPSCRSCTALLST</sequence>